<dbReference type="NCBIfam" id="NF038022">
    <property type="entry name" value="PorACj_fam"/>
    <property type="match status" value="1"/>
</dbReference>
<proteinExistence type="predicted"/>
<name>A0A558GGV0_9CORY</name>
<dbReference type="EMBL" id="VMTY01000043">
    <property type="protein sequence ID" value="TVU56101.1"/>
    <property type="molecule type" value="Genomic_DNA"/>
</dbReference>
<evidence type="ECO:0000313" key="1">
    <source>
        <dbReference type="EMBL" id="TVU56101.1"/>
    </source>
</evidence>
<dbReference type="NCBIfam" id="NF033938">
    <property type="entry name" value="porH_2"/>
    <property type="match status" value="1"/>
</dbReference>
<organism evidence="1 2">
    <name type="scientific">Corynebacterium aurimucosum</name>
    <dbReference type="NCBI Taxonomy" id="169292"/>
    <lineage>
        <taxon>Bacteria</taxon>
        <taxon>Bacillati</taxon>
        <taxon>Actinomycetota</taxon>
        <taxon>Actinomycetes</taxon>
        <taxon>Mycobacteriales</taxon>
        <taxon>Corynebacteriaceae</taxon>
        <taxon>Corynebacterium</taxon>
    </lineage>
</organism>
<dbReference type="AlphaFoldDB" id="A0A558GGV0"/>
<protein>
    <submittedName>
        <fullName evidence="1">Uncharacterized protein</fullName>
    </submittedName>
</protein>
<comment type="caution">
    <text evidence="1">The sequence shown here is derived from an EMBL/GenBank/DDBJ whole genome shotgun (WGS) entry which is preliminary data.</text>
</comment>
<accession>A0A558GGV0</accession>
<dbReference type="RefSeq" id="WP_070711583.1">
    <property type="nucleotide sequence ID" value="NZ_JBIPJZ010000033.1"/>
</dbReference>
<dbReference type="Proteomes" id="UP000320531">
    <property type="component" value="Unassembled WGS sequence"/>
</dbReference>
<reference evidence="1 2" key="1">
    <citation type="submission" date="2019-07" db="EMBL/GenBank/DDBJ databases">
        <title>Draft genome of C. aurimucosum strain 14-2523.</title>
        <authorList>
            <person name="Pacheco L.G.C."/>
            <person name="Aguiar E.R.G.R."/>
            <person name="Navas J."/>
            <person name="Santos C.S."/>
            <person name="Rocha D.J.P.G."/>
        </authorList>
    </citation>
    <scope>NUCLEOTIDE SEQUENCE [LARGE SCALE GENOMIC DNA]</scope>
    <source>
        <strain evidence="1 2">14-2523</strain>
    </source>
</reference>
<evidence type="ECO:0000313" key="2">
    <source>
        <dbReference type="Proteomes" id="UP000320531"/>
    </source>
</evidence>
<gene>
    <name evidence="1" type="ORF">FQK23_10365</name>
</gene>
<sequence>MDLSFIGDQLGNFATFADGIKKLFTGFAGVFDAISDAAQQGDSFVVKPNTSALEALSSKK</sequence>